<dbReference type="SUPFAM" id="SSF53850">
    <property type="entry name" value="Periplasmic binding protein-like II"/>
    <property type="match status" value="1"/>
</dbReference>
<evidence type="ECO:0000256" key="1">
    <source>
        <dbReference type="SAM" id="MobiDB-lite"/>
    </source>
</evidence>
<dbReference type="EMBL" id="CP002525">
    <property type="protein sequence ID" value="ADX97624.1"/>
    <property type="molecule type" value="Genomic_DNA"/>
</dbReference>
<keyword evidence="3" id="KW-1185">Reference proteome</keyword>
<organism evidence="2 3">
    <name type="scientific">Mycoplasma suis (strain Illinois)</name>
    <dbReference type="NCBI Taxonomy" id="768700"/>
    <lineage>
        <taxon>Bacteria</taxon>
        <taxon>Bacillati</taxon>
        <taxon>Mycoplasmatota</taxon>
        <taxon>Mollicutes</taxon>
        <taxon>Mycoplasmataceae</taxon>
        <taxon>Mycoplasma</taxon>
    </lineage>
</organism>
<dbReference type="Pfam" id="PF02030">
    <property type="entry name" value="Lipoprotein_8"/>
    <property type="match status" value="1"/>
</dbReference>
<dbReference type="Proteomes" id="UP000007484">
    <property type="component" value="Chromosome"/>
</dbReference>
<reference evidence="2 3" key="1">
    <citation type="journal article" date="2011" name="J. Bacteriol.">
        <title>Complete genome sequences of two hemotropic Mycoplasmas, Mycoplasma haemofelis strain Ohio2 and Mycoplasma suis strain Illinois.</title>
        <authorList>
            <person name="Messick J.B."/>
            <person name="Santos A.P."/>
            <person name="Guimaraes A.M."/>
        </authorList>
    </citation>
    <scope>NUCLEOTIDE SEQUENCE [LARGE SCALE GENOMIC DNA]</scope>
    <source>
        <strain evidence="2 3">Illinois</strain>
    </source>
</reference>
<dbReference type="RefSeq" id="WP_013608772.1">
    <property type="nucleotide sequence ID" value="NC_015155.1"/>
</dbReference>
<accession>F0QQ54</accession>
<dbReference type="AlphaFoldDB" id="F0QQ54"/>
<feature type="compositionally biased region" description="Polar residues" evidence="1">
    <location>
        <begin position="449"/>
        <end position="463"/>
    </location>
</feature>
<protein>
    <submittedName>
        <fullName evidence="2">Spermidine/putrescine import binding protein</fullName>
    </submittedName>
</protein>
<dbReference type="GO" id="GO:0016020">
    <property type="term" value="C:membrane"/>
    <property type="evidence" value="ECO:0007669"/>
    <property type="project" value="InterPro"/>
</dbReference>
<gene>
    <name evidence="2" type="primary">potD</name>
    <name evidence="2" type="ordered locus">MSU_0080</name>
</gene>
<feature type="region of interest" description="Disordered" evidence="1">
    <location>
        <begin position="111"/>
        <end position="130"/>
    </location>
</feature>
<dbReference type="KEGG" id="mss:MSU_0080"/>
<proteinExistence type="predicted"/>
<dbReference type="HOGENOM" id="CLU_043024_0_0_14"/>
<evidence type="ECO:0000313" key="3">
    <source>
        <dbReference type="Proteomes" id="UP000007484"/>
    </source>
</evidence>
<name>F0QQ54_MYCSL</name>
<dbReference type="STRING" id="768700.MSU_0080"/>
<feature type="compositionally biased region" description="Low complexity" evidence="1">
    <location>
        <begin position="118"/>
        <end position="130"/>
    </location>
</feature>
<feature type="region of interest" description="Disordered" evidence="1">
    <location>
        <begin position="402"/>
        <end position="427"/>
    </location>
</feature>
<dbReference type="PRINTS" id="PR00905">
    <property type="entry name" value="MG045FAMILY"/>
</dbReference>
<feature type="compositionally biased region" description="Basic and acidic residues" evidence="1">
    <location>
        <begin position="402"/>
        <end position="412"/>
    </location>
</feature>
<evidence type="ECO:0000313" key="2">
    <source>
        <dbReference type="EMBL" id="ADX97624.1"/>
    </source>
</evidence>
<dbReference type="InterPro" id="IPR000044">
    <property type="entry name" value="Uncharacterised_lipoprot_MG045"/>
</dbReference>
<dbReference type="Gene3D" id="3.40.190.10">
    <property type="entry name" value="Periplasmic binding protein-like II"/>
    <property type="match status" value="1"/>
</dbReference>
<feature type="region of interest" description="Disordered" evidence="1">
    <location>
        <begin position="441"/>
        <end position="463"/>
    </location>
</feature>
<sequence length="494" mass="56985">MGLKLLTVPILGTFVLPISIVNLNFQSGDIVLATYQSYISDDIATEASSSYGVQTVYFENDRDILNGFRTGAYDLAIMSSSTLEEAIKKNIVKQIQWDKLPTVKDLLKVEDGNGSSHQTSGSGNTNNQNTRNWEKVFSPIVTQFFKQKPELAQYGLPYFLSYLLFAYRCQNCDKEIKTQENLSWQEKFKKIIEHEEFKNNNPFKLGIIEDEVTILSLSKLASQENNKFNEQNWKVEENKPFNFFDKYKDLSKLGVSSRTRGNSMFLNSDSALMSEMLTKKQLDGVFMYNGDALYSYQEIRNEKEGGEVQDFKILEPTPSLWLLDQIAISSKVSESKENEIYKFLDKLLFEGAIKKTQSDQAQGQQSQNSEAQEKSWAWQNFDYLGYTPTLKDMQETIKSKHEEFKKKKEKSEQQTQSSEKSEDEKEYDDLTIQLLFGRQNEDQCKKPVSNGQPQTTENQQSENTKCKILFESGMTDNQNLDLALAFQRWKNNWF</sequence>